<dbReference type="InterPro" id="IPR050313">
    <property type="entry name" value="Carb_Metab_HTH_regulators"/>
</dbReference>
<dbReference type="GO" id="GO:0003700">
    <property type="term" value="F:DNA-binding transcription factor activity"/>
    <property type="evidence" value="ECO:0007669"/>
    <property type="project" value="InterPro"/>
</dbReference>
<evidence type="ECO:0000313" key="5">
    <source>
        <dbReference type="Proteomes" id="UP000030832"/>
    </source>
</evidence>
<dbReference type="PANTHER" id="PTHR30363:SF44">
    <property type="entry name" value="AGA OPERON TRANSCRIPTIONAL REPRESSOR-RELATED"/>
    <property type="match status" value="1"/>
</dbReference>
<dbReference type="SMART" id="SM01134">
    <property type="entry name" value="DeoRC"/>
    <property type="match status" value="1"/>
</dbReference>
<dbReference type="OrthoDB" id="9797223at2"/>
<comment type="caution">
    <text evidence="4">The sequence shown here is derived from an EMBL/GenBank/DDBJ whole genome shotgun (WGS) entry which is preliminary data.</text>
</comment>
<proteinExistence type="predicted"/>
<dbReference type="SUPFAM" id="SSF100950">
    <property type="entry name" value="NagB/RpiA/CoA transferase-like"/>
    <property type="match status" value="1"/>
</dbReference>
<dbReference type="AlphaFoldDB" id="A0A0B0IGD2"/>
<evidence type="ECO:0000256" key="2">
    <source>
        <dbReference type="ARBA" id="ARBA00023163"/>
    </source>
</evidence>
<evidence type="ECO:0000256" key="1">
    <source>
        <dbReference type="ARBA" id="ARBA00023015"/>
    </source>
</evidence>
<dbReference type="PROSITE" id="PS51000">
    <property type="entry name" value="HTH_DEOR_2"/>
    <property type="match status" value="1"/>
</dbReference>
<name>A0A0B0IGD2_9BACI</name>
<dbReference type="InterPro" id="IPR036388">
    <property type="entry name" value="WH-like_DNA-bd_sf"/>
</dbReference>
<dbReference type="InterPro" id="IPR014036">
    <property type="entry name" value="DeoR-like_C"/>
</dbReference>
<keyword evidence="1" id="KW-0805">Transcription regulation</keyword>
<evidence type="ECO:0000313" key="4">
    <source>
        <dbReference type="EMBL" id="KHF41663.1"/>
    </source>
</evidence>
<dbReference type="STRING" id="333138.LQ50_02895"/>
<reference evidence="4 5" key="1">
    <citation type="submission" date="2014-09" db="EMBL/GenBank/DDBJ databases">
        <title>Genome sequencing and annotation of Bacillus Okhensis strain Kh10-101T.</title>
        <authorList>
            <person name="Prakash J.S."/>
        </authorList>
    </citation>
    <scope>NUCLEOTIDE SEQUENCE [LARGE SCALE GENOMIC DNA]</scope>
    <source>
        <strain evidence="5">Kh10-101T</strain>
    </source>
</reference>
<dbReference type="PANTHER" id="PTHR30363">
    <property type="entry name" value="HTH-TYPE TRANSCRIPTIONAL REGULATOR SRLR-RELATED"/>
    <property type="match status" value="1"/>
</dbReference>
<dbReference type="Pfam" id="PF00455">
    <property type="entry name" value="DeoRC"/>
    <property type="match status" value="1"/>
</dbReference>
<dbReference type="Pfam" id="PF08220">
    <property type="entry name" value="HTH_DeoR"/>
    <property type="match status" value="1"/>
</dbReference>
<dbReference type="InterPro" id="IPR037171">
    <property type="entry name" value="NagB/RpiA_transferase-like"/>
</dbReference>
<dbReference type="EMBL" id="JRJU01000002">
    <property type="protein sequence ID" value="KHF41663.1"/>
    <property type="molecule type" value="Genomic_DNA"/>
</dbReference>
<keyword evidence="2" id="KW-0804">Transcription</keyword>
<dbReference type="Gene3D" id="1.10.10.10">
    <property type="entry name" value="Winged helix-like DNA-binding domain superfamily/Winged helix DNA-binding domain"/>
    <property type="match status" value="1"/>
</dbReference>
<dbReference type="SMART" id="SM00420">
    <property type="entry name" value="HTH_DEOR"/>
    <property type="match status" value="1"/>
</dbReference>
<dbReference type="Proteomes" id="UP000030832">
    <property type="component" value="Unassembled WGS sequence"/>
</dbReference>
<dbReference type="InterPro" id="IPR036390">
    <property type="entry name" value="WH_DNA-bd_sf"/>
</dbReference>
<gene>
    <name evidence="4" type="ORF">LQ50_02895</name>
</gene>
<evidence type="ECO:0000259" key="3">
    <source>
        <dbReference type="PROSITE" id="PS51000"/>
    </source>
</evidence>
<keyword evidence="5" id="KW-1185">Reference proteome</keyword>
<feature type="domain" description="HTH deoR-type" evidence="3">
    <location>
        <begin position="12"/>
        <end position="67"/>
    </location>
</feature>
<dbReference type="PRINTS" id="PR00037">
    <property type="entry name" value="HTHLACR"/>
</dbReference>
<dbReference type="RefSeq" id="WP_034625843.1">
    <property type="nucleotide sequence ID" value="NZ_JRJU01000002.1"/>
</dbReference>
<organism evidence="4 5">
    <name type="scientific">Halalkalibacter okhensis</name>
    <dbReference type="NCBI Taxonomy" id="333138"/>
    <lineage>
        <taxon>Bacteria</taxon>
        <taxon>Bacillati</taxon>
        <taxon>Bacillota</taxon>
        <taxon>Bacilli</taxon>
        <taxon>Bacillales</taxon>
        <taxon>Bacillaceae</taxon>
        <taxon>Halalkalibacter</taxon>
    </lineage>
</organism>
<sequence>MGPVKTQEGLLAANRQKEIVKLTLQSQSVRVVHLSKLFGVTEETIRRDLEKLESEGQLKRIHGGAVPLNDGSMELPLIERTVQNINEKRLIGQKAAEFVVDGDIIALDSSTTCLELAKSLDNQSIHVFTNGLPVVMELGNKTSMKVLCTGGFFDEDHHAFFGQVAERSMEGHHIDKLFLSCKGYHVDWGMSESHEQQAMLKRKLLLVADEVNLLIDSSKINVKALINTAPSDRITRIFTDKGALAADINLIEKRGIEVVICN</sequence>
<dbReference type="SUPFAM" id="SSF46785">
    <property type="entry name" value="Winged helix' DNA-binding domain"/>
    <property type="match status" value="1"/>
</dbReference>
<dbReference type="eggNOG" id="COG1349">
    <property type="taxonomic scope" value="Bacteria"/>
</dbReference>
<protein>
    <recommendedName>
        <fullName evidence="3">HTH deoR-type domain-containing protein</fullName>
    </recommendedName>
</protein>
<accession>A0A0B0IGD2</accession>
<dbReference type="InterPro" id="IPR001034">
    <property type="entry name" value="DeoR_HTH"/>
</dbReference>